<dbReference type="InterPro" id="IPR012296">
    <property type="entry name" value="Nuclease_put_TT1808"/>
</dbReference>
<evidence type="ECO:0000313" key="3">
    <source>
        <dbReference type="Proteomes" id="UP000600214"/>
    </source>
</evidence>
<evidence type="ECO:0000259" key="1">
    <source>
        <dbReference type="Pfam" id="PF05685"/>
    </source>
</evidence>
<protein>
    <recommendedName>
        <fullName evidence="1">Putative restriction endonuclease domain-containing protein</fullName>
    </recommendedName>
</protein>
<dbReference type="Pfam" id="PF05685">
    <property type="entry name" value="Uma2"/>
    <property type="match status" value="1"/>
</dbReference>
<dbReference type="EMBL" id="BMIA01000002">
    <property type="protein sequence ID" value="GGH41983.1"/>
    <property type="molecule type" value="Genomic_DNA"/>
</dbReference>
<comment type="caution">
    <text evidence="2">The sequence shown here is derived from an EMBL/GenBank/DDBJ whole genome shotgun (WGS) entry which is preliminary data.</text>
</comment>
<feature type="domain" description="Putative restriction endonuclease" evidence="1">
    <location>
        <begin position="11"/>
        <end position="169"/>
    </location>
</feature>
<dbReference type="InterPro" id="IPR011335">
    <property type="entry name" value="Restrct_endonuc-II-like"/>
</dbReference>
<proteinExistence type="predicted"/>
<dbReference type="Proteomes" id="UP000600214">
    <property type="component" value="Unassembled WGS sequence"/>
</dbReference>
<keyword evidence="3" id="KW-1185">Reference proteome</keyword>
<dbReference type="CDD" id="cd06260">
    <property type="entry name" value="DUF820-like"/>
    <property type="match status" value="1"/>
</dbReference>
<dbReference type="RefSeq" id="WP_188934976.1">
    <property type="nucleotide sequence ID" value="NZ_BMIA01000002.1"/>
</dbReference>
<reference evidence="3" key="1">
    <citation type="journal article" date="2019" name="Int. J. Syst. Evol. Microbiol.">
        <title>The Global Catalogue of Microorganisms (GCM) 10K type strain sequencing project: providing services to taxonomists for standard genome sequencing and annotation.</title>
        <authorList>
            <consortium name="The Broad Institute Genomics Platform"/>
            <consortium name="The Broad Institute Genome Sequencing Center for Infectious Disease"/>
            <person name="Wu L."/>
            <person name="Ma J."/>
        </authorList>
    </citation>
    <scope>NUCLEOTIDE SEQUENCE [LARGE SCALE GENOMIC DNA]</scope>
    <source>
        <strain evidence="3">CGMCC 1.15288</strain>
    </source>
</reference>
<organism evidence="2 3">
    <name type="scientific">Dyadobacter endophyticus</name>
    <dbReference type="NCBI Taxonomy" id="1749036"/>
    <lineage>
        <taxon>Bacteria</taxon>
        <taxon>Pseudomonadati</taxon>
        <taxon>Bacteroidota</taxon>
        <taxon>Cytophagia</taxon>
        <taxon>Cytophagales</taxon>
        <taxon>Spirosomataceae</taxon>
        <taxon>Dyadobacter</taxon>
    </lineage>
</organism>
<dbReference type="InterPro" id="IPR008538">
    <property type="entry name" value="Uma2"/>
</dbReference>
<name>A0ABQ1YXX7_9BACT</name>
<dbReference type="PANTHER" id="PTHR36558:SF1">
    <property type="entry name" value="RESTRICTION ENDONUCLEASE DOMAIN-CONTAINING PROTEIN-RELATED"/>
    <property type="match status" value="1"/>
</dbReference>
<evidence type="ECO:0000313" key="2">
    <source>
        <dbReference type="EMBL" id="GGH41983.1"/>
    </source>
</evidence>
<dbReference type="PANTHER" id="PTHR36558">
    <property type="entry name" value="GLR1098 PROTEIN"/>
    <property type="match status" value="1"/>
</dbReference>
<dbReference type="Gene3D" id="3.90.1570.10">
    <property type="entry name" value="tt1808, chain A"/>
    <property type="match status" value="1"/>
</dbReference>
<dbReference type="SUPFAM" id="SSF52980">
    <property type="entry name" value="Restriction endonuclease-like"/>
    <property type="match status" value="1"/>
</dbReference>
<accession>A0ABQ1YXX7</accession>
<gene>
    <name evidence="2" type="ORF">GCM10007423_38280</name>
</gene>
<sequence>MEAVAERLYSLEEYFAFCETHEGRFEFVNGEIIEMSGETTTSNRIAGNIHRYLAKTLEDGPYELYQNAVKLRVAEKTFRIPDFLICEEKGDAIKYTVLPLLIVEVLSESTANVDRGEKLREYSLIPSLQYYLLIEQARCNVGVYVREGERWYVEVFDKQEDVIKLDYFNAELPLSAIYKKVTFSNATSF</sequence>